<dbReference type="AlphaFoldDB" id="A0A8J6TWX0"/>
<reference evidence="2" key="1">
    <citation type="submission" date="2020-08" db="EMBL/GenBank/DDBJ databases">
        <title>Genome public.</title>
        <authorList>
            <person name="Liu C."/>
            <person name="Sun Q."/>
        </authorList>
    </citation>
    <scope>NUCLEOTIDE SEQUENCE</scope>
    <source>
        <strain evidence="2">NSJ-15</strain>
    </source>
</reference>
<evidence type="ECO:0000256" key="1">
    <source>
        <dbReference type="SAM" id="MobiDB-lite"/>
    </source>
</evidence>
<dbReference type="EMBL" id="JACRTL010000002">
    <property type="protein sequence ID" value="MBC8610330.1"/>
    <property type="molecule type" value="Genomic_DNA"/>
</dbReference>
<comment type="caution">
    <text evidence="2">The sequence shown here is derived from an EMBL/GenBank/DDBJ whole genome shotgun (WGS) entry which is preliminary data.</text>
</comment>
<keyword evidence="3" id="KW-1185">Reference proteome</keyword>
<protein>
    <recommendedName>
        <fullName evidence="4">DnaD domain protein</fullName>
    </recommendedName>
</protein>
<dbReference type="RefSeq" id="WP_154825090.1">
    <property type="nucleotide sequence ID" value="NZ_JACRTL010000002.1"/>
</dbReference>
<dbReference type="Proteomes" id="UP000632659">
    <property type="component" value="Unassembled WGS sequence"/>
</dbReference>
<feature type="region of interest" description="Disordered" evidence="1">
    <location>
        <begin position="177"/>
        <end position="222"/>
    </location>
</feature>
<feature type="compositionally biased region" description="Basic and acidic residues" evidence="1">
    <location>
        <begin position="196"/>
        <end position="208"/>
    </location>
</feature>
<evidence type="ECO:0000313" key="2">
    <source>
        <dbReference type="EMBL" id="MBC8610330.1"/>
    </source>
</evidence>
<evidence type="ECO:0008006" key="4">
    <source>
        <dbReference type="Google" id="ProtNLM"/>
    </source>
</evidence>
<accession>A0A8J6TWX0</accession>
<feature type="compositionally biased region" description="Low complexity" evidence="1">
    <location>
        <begin position="177"/>
        <end position="195"/>
    </location>
</feature>
<organism evidence="2 3">
    <name type="scientific">Massiliimalia timonensis</name>
    <dbReference type="NCBI Taxonomy" id="1987501"/>
    <lineage>
        <taxon>Bacteria</taxon>
        <taxon>Bacillati</taxon>
        <taxon>Bacillota</taxon>
        <taxon>Clostridia</taxon>
        <taxon>Eubacteriales</taxon>
        <taxon>Oscillospiraceae</taxon>
        <taxon>Massiliimalia</taxon>
    </lineage>
</organism>
<evidence type="ECO:0000313" key="3">
    <source>
        <dbReference type="Proteomes" id="UP000632659"/>
    </source>
</evidence>
<name>A0A8J6TWX0_9FIRM</name>
<gene>
    <name evidence="2" type="ORF">H8702_04210</name>
</gene>
<proteinExistence type="predicted"/>
<sequence length="234" mass="27077">MALNGYIKMYRKLIKWGWYKDYVVKDTFLHLLLTANFKDTSWNGIVIKRGQVVTGTEALADSLGFTRQQIRTALKKLKSTNEITTESTNKYTLITLVNWDEYQSDENYTTIDSTNYLTNEDKKSKIENEQFMNNCKQNMNLQTVYKISTNKITNRNIVEILKQQGFTDSQIKIVTNTLTNEQPTTNQQLTNNQPQRKNDKNEKKEKKGPPVPAKPPGVTMTDEEWAAHVAKLRE</sequence>